<feature type="transmembrane region" description="Helical" evidence="1">
    <location>
        <begin position="7"/>
        <end position="27"/>
    </location>
</feature>
<dbReference type="EMBL" id="JAGGLU010000019">
    <property type="protein sequence ID" value="MBP2058922.1"/>
    <property type="molecule type" value="Genomic_DNA"/>
</dbReference>
<sequence length="177" mass="21172">MNIKYQLVYTLTYLYIYLEIFGEFLFFNSPFYTTSMVRLIREYDFNAQDFFDYIEDSLKKEIRKSRNNSQKVVISNGTRYRLYGKDGQQFTDIVINKFERDHIYDATFASLGERLTVRYTVDNLKQGCRITLTETVHSYDPSKHNKLANLFYDFMYHRSAQNELNKLAAGIRKFKTK</sequence>
<accession>A0ABS4MHV6</accession>
<evidence type="ECO:0000256" key="1">
    <source>
        <dbReference type="SAM" id="Phobius"/>
    </source>
</evidence>
<evidence type="ECO:0000313" key="2">
    <source>
        <dbReference type="EMBL" id="MBP2058922.1"/>
    </source>
</evidence>
<organism evidence="2 3">
    <name type="scientific">Lactobacillus colini</name>
    <dbReference type="NCBI Taxonomy" id="1819254"/>
    <lineage>
        <taxon>Bacteria</taxon>
        <taxon>Bacillati</taxon>
        <taxon>Bacillota</taxon>
        <taxon>Bacilli</taxon>
        <taxon>Lactobacillales</taxon>
        <taxon>Lactobacillaceae</taxon>
        <taxon>Lactobacillus</taxon>
    </lineage>
</organism>
<keyword evidence="1" id="KW-1133">Transmembrane helix</keyword>
<evidence type="ECO:0008006" key="4">
    <source>
        <dbReference type="Google" id="ProtNLM"/>
    </source>
</evidence>
<proteinExistence type="predicted"/>
<evidence type="ECO:0000313" key="3">
    <source>
        <dbReference type="Proteomes" id="UP001519292"/>
    </source>
</evidence>
<dbReference type="Proteomes" id="UP001519292">
    <property type="component" value="Unassembled WGS sequence"/>
</dbReference>
<protein>
    <recommendedName>
        <fullName evidence="4">DUF3284 domain-containing protein</fullName>
    </recommendedName>
</protein>
<name>A0ABS4MHV6_9LACO</name>
<reference evidence="2 3" key="1">
    <citation type="submission" date="2021-03" db="EMBL/GenBank/DDBJ databases">
        <title>Genomic Encyclopedia of Type Strains, Phase IV (KMG-IV): sequencing the most valuable type-strain genomes for metagenomic binning, comparative biology and taxonomic classification.</title>
        <authorList>
            <person name="Goeker M."/>
        </authorList>
    </citation>
    <scope>NUCLEOTIDE SEQUENCE [LARGE SCALE GENOMIC DNA]</scope>
    <source>
        <strain evidence="2 3">DSM 101872</strain>
    </source>
</reference>
<keyword evidence="1" id="KW-0812">Transmembrane</keyword>
<keyword evidence="1" id="KW-0472">Membrane</keyword>
<gene>
    <name evidence="2" type="ORF">J2Z60_002113</name>
</gene>
<dbReference type="InterPro" id="IPR021701">
    <property type="entry name" value="DUF3284"/>
</dbReference>
<dbReference type="Pfam" id="PF11687">
    <property type="entry name" value="DUF3284"/>
    <property type="match status" value="1"/>
</dbReference>
<keyword evidence="3" id="KW-1185">Reference proteome</keyword>
<comment type="caution">
    <text evidence="2">The sequence shown here is derived from an EMBL/GenBank/DDBJ whole genome shotgun (WGS) entry which is preliminary data.</text>
</comment>